<reference evidence="8 9" key="1">
    <citation type="submission" date="2019-03" db="EMBL/GenBank/DDBJ databases">
        <title>Jiella endophytica sp. nov., a novel endophytic bacterium isolated from root of Ficus microcarpa Linn. f.</title>
        <authorList>
            <person name="Tuo L."/>
        </authorList>
    </citation>
    <scope>NUCLEOTIDE SEQUENCE [LARGE SCALE GENOMIC DNA]</scope>
    <source>
        <strain evidence="8 9">CBS5Q-3</strain>
    </source>
</reference>
<dbReference type="PROSITE" id="PS51257">
    <property type="entry name" value="PROKAR_LIPOPROTEIN"/>
    <property type="match status" value="1"/>
</dbReference>
<evidence type="ECO:0000256" key="2">
    <source>
        <dbReference type="ARBA" id="ARBA00022729"/>
    </source>
</evidence>
<comment type="caution">
    <text evidence="8">The sequence shown here is derived from an EMBL/GenBank/DDBJ whole genome shotgun (WGS) entry which is preliminary data.</text>
</comment>
<organism evidence="8 9">
    <name type="scientific">Jiella endophytica</name>
    <dbReference type="NCBI Taxonomy" id="2558362"/>
    <lineage>
        <taxon>Bacteria</taxon>
        <taxon>Pseudomonadati</taxon>
        <taxon>Pseudomonadota</taxon>
        <taxon>Alphaproteobacteria</taxon>
        <taxon>Hyphomicrobiales</taxon>
        <taxon>Aurantimonadaceae</taxon>
        <taxon>Jiella</taxon>
    </lineage>
</organism>
<dbReference type="InterPro" id="IPR049857">
    <property type="entry name" value="Omp10-like"/>
</dbReference>
<protein>
    <recommendedName>
        <fullName evidence="10">Outer membrane lipoprotein</fullName>
    </recommendedName>
</protein>
<evidence type="ECO:0000256" key="1">
    <source>
        <dbReference type="ARBA" id="ARBA00004459"/>
    </source>
</evidence>
<gene>
    <name evidence="8" type="ORF">E3C22_23575</name>
</gene>
<evidence type="ECO:0000256" key="5">
    <source>
        <dbReference type="ARBA" id="ARBA00023237"/>
    </source>
</evidence>
<proteinExistence type="inferred from homology"/>
<keyword evidence="5" id="KW-0998">Cell outer membrane</keyword>
<evidence type="ECO:0008006" key="10">
    <source>
        <dbReference type="Google" id="ProtNLM"/>
    </source>
</evidence>
<evidence type="ECO:0000256" key="3">
    <source>
        <dbReference type="ARBA" id="ARBA00023136"/>
    </source>
</evidence>
<evidence type="ECO:0000256" key="6">
    <source>
        <dbReference type="ARBA" id="ARBA00023288"/>
    </source>
</evidence>
<keyword evidence="2" id="KW-0732">Signal</keyword>
<comment type="similarity">
    <text evidence="7">Belongs to the rhizobiaceae omp10 lipoprotein family.</text>
</comment>
<evidence type="ECO:0000256" key="4">
    <source>
        <dbReference type="ARBA" id="ARBA00023139"/>
    </source>
</evidence>
<evidence type="ECO:0000313" key="8">
    <source>
        <dbReference type="EMBL" id="TFF17728.1"/>
    </source>
</evidence>
<comment type="subcellular location">
    <subcellularLocation>
        <location evidence="1">Cell outer membrane</location>
        <topology evidence="1">Lipid-anchor</topology>
    </subcellularLocation>
</comment>
<keyword evidence="6" id="KW-0449">Lipoprotein</keyword>
<dbReference type="AlphaFoldDB" id="A0A4Y8R845"/>
<dbReference type="OrthoDB" id="7907172at2"/>
<sequence length="122" mass="12678">MRTRETAVAVTLIALALGACTSGGPRASVAPRQQGIEGHWNAIGGPVAYSATFNNGRFASIEQGTGGVLATGTYSQLGPGQINILYTSRTTNQQQSANCNLVQSNRLACAASNGTRFEFSRA</sequence>
<keyword evidence="9" id="KW-1185">Reference proteome</keyword>
<accession>A0A4Y8R845</accession>
<dbReference type="RefSeq" id="WP_134764341.1">
    <property type="nucleotide sequence ID" value="NZ_SOZD01000015.1"/>
</dbReference>
<dbReference type="EMBL" id="SOZD01000015">
    <property type="protein sequence ID" value="TFF17728.1"/>
    <property type="molecule type" value="Genomic_DNA"/>
</dbReference>
<keyword evidence="4" id="KW-0564">Palmitate</keyword>
<dbReference type="Pfam" id="PF26368">
    <property type="entry name" value="OMP10"/>
    <property type="match status" value="1"/>
</dbReference>
<dbReference type="Proteomes" id="UP000298179">
    <property type="component" value="Unassembled WGS sequence"/>
</dbReference>
<evidence type="ECO:0000256" key="7">
    <source>
        <dbReference type="ARBA" id="ARBA00044505"/>
    </source>
</evidence>
<name>A0A4Y8R845_9HYPH</name>
<keyword evidence="3" id="KW-0472">Membrane</keyword>
<evidence type="ECO:0000313" key="9">
    <source>
        <dbReference type="Proteomes" id="UP000298179"/>
    </source>
</evidence>